<evidence type="ECO:0000313" key="2">
    <source>
        <dbReference type="EMBL" id="NYF89035.1"/>
    </source>
</evidence>
<sequence>MKGDVARQVVLHRRDHAGAEPGCWIGWLKERRQHASKRQYQGKDRSSLMRENEHEAEDCGQSEKPELTVLTTAEKLVEGPEVFRHWHDGYQKRCEEYENLTE</sequence>
<dbReference type="AlphaFoldDB" id="A0A852VFL2"/>
<evidence type="ECO:0000256" key="1">
    <source>
        <dbReference type="SAM" id="MobiDB-lite"/>
    </source>
</evidence>
<accession>A0A852VFL2</accession>
<dbReference type="Proteomes" id="UP000564385">
    <property type="component" value="Unassembled WGS sequence"/>
</dbReference>
<organism evidence="2 3">
    <name type="scientific">Tunturiibacter lichenicola</name>
    <dbReference type="NCBI Taxonomy" id="2051959"/>
    <lineage>
        <taxon>Bacteria</taxon>
        <taxon>Pseudomonadati</taxon>
        <taxon>Acidobacteriota</taxon>
        <taxon>Terriglobia</taxon>
        <taxon>Terriglobales</taxon>
        <taxon>Acidobacteriaceae</taxon>
        <taxon>Tunturiibacter</taxon>
    </lineage>
</organism>
<comment type="caution">
    <text evidence="2">The sequence shown here is derived from an EMBL/GenBank/DDBJ whole genome shotgun (WGS) entry which is preliminary data.</text>
</comment>
<feature type="region of interest" description="Disordered" evidence="1">
    <location>
        <begin position="36"/>
        <end position="62"/>
    </location>
</feature>
<proteinExistence type="predicted"/>
<dbReference type="EMBL" id="JACCCU010000001">
    <property type="protein sequence ID" value="NYF89035.1"/>
    <property type="molecule type" value="Genomic_DNA"/>
</dbReference>
<name>A0A852VFL2_9BACT</name>
<protein>
    <submittedName>
        <fullName evidence="2">Uncharacterized protein</fullName>
    </submittedName>
</protein>
<gene>
    <name evidence="2" type="ORF">HDF08_001102</name>
</gene>
<evidence type="ECO:0000313" key="3">
    <source>
        <dbReference type="Proteomes" id="UP000564385"/>
    </source>
</evidence>
<feature type="compositionally biased region" description="Basic and acidic residues" evidence="1">
    <location>
        <begin position="41"/>
        <end position="53"/>
    </location>
</feature>
<reference evidence="2 3" key="1">
    <citation type="submission" date="2020-07" db="EMBL/GenBank/DDBJ databases">
        <title>Genomic Encyclopedia of Type Strains, Phase IV (KMG-V): Genome sequencing to study the core and pangenomes of soil and plant-associated prokaryotes.</title>
        <authorList>
            <person name="Whitman W."/>
        </authorList>
    </citation>
    <scope>NUCLEOTIDE SEQUENCE [LARGE SCALE GENOMIC DNA]</scope>
    <source>
        <strain evidence="2 3">M8UP22</strain>
    </source>
</reference>